<evidence type="ECO:0000256" key="2">
    <source>
        <dbReference type="SAM" id="SignalP"/>
    </source>
</evidence>
<evidence type="ECO:0000313" key="3">
    <source>
        <dbReference type="EMBL" id="EMP35056.1"/>
    </source>
</evidence>
<feature type="region of interest" description="Disordered" evidence="1">
    <location>
        <begin position="23"/>
        <end position="60"/>
    </location>
</feature>
<dbReference type="EMBL" id="KB529912">
    <property type="protein sequence ID" value="EMP35056.1"/>
    <property type="molecule type" value="Genomic_DNA"/>
</dbReference>
<protein>
    <submittedName>
        <fullName evidence="3">Uncharacterized protein</fullName>
    </submittedName>
</protein>
<dbReference type="Proteomes" id="UP000031443">
    <property type="component" value="Unassembled WGS sequence"/>
</dbReference>
<feature type="signal peptide" evidence="2">
    <location>
        <begin position="1"/>
        <end position="25"/>
    </location>
</feature>
<dbReference type="AlphaFoldDB" id="M7BAS4"/>
<gene>
    <name evidence="3" type="ORF">UY3_07786</name>
</gene>
<organism evidence="3 4">
    <name type="scientific">Chelonia mydas</name>
    <name type="common">Green sea-turtle</name>
    <name type="synonym">Chelonia agassizi</name>
    <dbReference type="NCBI Taxonomy" id="8469"/>
    <lineage>
        <taxon>Eukaryota</taxon>
        <taxon>Metazoa</taxon>
        <taxon>Chordata</taxon>
        <taxon>Craniata</taxon>
        <taxon>Vertebrata</taxon>
        <taxon>Euteleostomi</taxon>
        <taxon>Archelosauria</taxon>
        <taxon>Testudinata</taxon>
        <taxon>Testudines</taxon>
        <taxon>Cryptodira</taxon>
        <taxon>Durocryptodira</taxon>
        <taxon>Americhelydia</taxon>
        <taxon>Chelonioidea</taxon>
        <taxon>Cheloniidae</taxon>
        <taxon>Chelonia</taxon>
    </lineage>
</organism>
<evidence type="ECO:0000256" key="1">
    <source>
        <dbReference type="SAM" id="MobiDB-lite"/>
    </source>
</evidence>
<feature type="compositionally biased region" description="Acidic residues" evidence="1">
    <location>
        <begin position="24"/>
        <end position="34"/>
    </location>
</feature>
<name>M7BAS4_CHEMY</name>
<evidence type="ECO:0000313" key="4">
    <source>
        <dbReference type="Proteomes" id="UP000031443"/>
    </source>
</evidence>
<feature type="chain" id="PRO_5004079952" evidence="2">
    <location>
        <begin position="26"/>
        <end position="110"/>
    </location>
</feature>
<proteinExistence type="predicted"/>
<keyword evidence="2" id="KW-0732">Signal</keyword>
<accession>M7BAS4</accession>
<reference evidence="4" key="1">
    <citation type="journal article" date="2013" name="Nat. Genet.">
        <title>The draft genomes of soft-shell turtle and green sea turtle yield insights into the development and evolution of the turtle-specific body plan.</title>
        <authorList>
            <person name="Wang Z."/>
            <person name="Pascual-Anaya J."/>
            <person name="Zadissa A."/>
            <person name="Li W."/>
            <person name="Niimura Y."/>
            <person name="Huang Z."/>
            <person name="Li C."/>
            <person name="White S."/>
            <person name="Xiong Z."/>
            <person name="Fang D."/>
            <person name="Wang B."/>
            <person name="Ming Y."/>
            <person name="Chen Y."/>
            <person name="Zheng Y."/>
            <person name="Kuraku S."/>
            <person name="Pignatelli M."/>
            <person name="Herrero J."/>
            <person name="Beal K."/>
            <person name="Nozawa M."/>
            <person name="Li Q."/>
            <person name="Wang J."/>
            <person name="Zhang H."/>
            <person name="Yu L."/>
            <person name="Shigenobu S."/>
            <person name="Wang J."/>
            <person name="Liu J."/>
            <person name="Flicek P."/>
            <person name="Searle S."/>
            <person name="Wang J."/>
            <person name="Kuratani S."/>
            <person name="Yin Y."/>
            <person name="Aken B."/>
            <person name="Zhang G."/>
            <person name="Irie N."/>
        </authorList>
    </citation>
    <scope>NUCLEOTIDE SEQUENCE [LARGE SCALE GENOMIC DNA]</scope>
</reference>
<feature type="compositionally biased region" description="Basic and acidic residues" evidence="1">
    <location>
        <begin position="35"/>
        <end position="52"/>
    </location>
</feature>
<keyword evidence="4" id="KW-1185">Reference proteome</keyword>
<sequence length="110" mass="12089">MLTSLASTSCLAVELLLMIQSDSEGSDDDIDSMTDSERVSDDKSIDSLHPEFPEGGYTPDAIGRFLGETKGKRGVEVADWLPDFDLTLLSAQYIKRHVSVSEFDKQNSTD</sequence>